<evidence type="ECO:0000256" key="1">
    <source>
        <dbReference type="SAM" id="MobiDB-lite"/>
    </source>
</evidence>
<dbReference type="InterPro" id="IPR001767">
    <property type="entry name" value="Hedgehog_Hint"/>
</dbReference>
<dbReference type="EMBL" id="CAJOBA010014917">
    <property type="protein sequence ID" value="CAF3885668.1"/>
    <property type="molecule type" value="Genomic_DNA"/>
</dbReference>
<name>A0A8S2EDB3_9BILA</name>
<evidence type="ECO:0000313" key="4">
    <source>
        <dbReference type="EMBL" id="CAF1115495.1"/>
    </source>
</evidence>
<evidence type="ECO:0000259" key="3">
    <source>
        <dbReference type="SMART" id="SM00305"/>
    </source>
</evidence>
<dbReference type="InterPro" id="IPR036844">
    <property type="entry name" value="Hint_dom_sf"/>
</dbReference>
<dbReference type="Pfam" id="PF01079">
    <property type="entry name" value="Hint"/>
    <property type="match status" value="1"/>
</dbReference>
<dbReference type="Proteomes" id="UP000677228">
    <property type="component" value="Unassembled WGS sequence"/>
</dbReference>
<keyword evidence="2" id="KW-0472">Membrane</keyword>
<dbReference type="PANTHER" id="PTHR11889">
    <property type="entry name" value="HEDGEHOG"/>
    <property type="match status" value="1"/>
</dbReference>
<organism evidence="4 6">
    <name type="scientific">Didymodactylos carnosus</name>
    <dbReference type="NCBI Taxonomy" id="1234261"/>
    <lineage>
        <taxon>Eukaryota</taxon>
        <taxon>Metazoa</taxon>
        <taxon>Spiralia</taxon>
        <taxon>Gnathifera</taxon>
        <taxon>Rotifera</taxon>
        <taxon>Eurotatoria</taxon>
        <taxon>Bdelloidea</taxon>
        <taxon>Philodinida</taxon>
        <taxon>Philodinidae</taxon>
        <taxon>Didymodactylos</taxon>
    </lineage>
</organism>
<dbReference type="InterPro" id="IPR006141">
    <property type="entry name" value="Intein_N"/>
</dbReference>
<keyword evidence="2" id="KW-1133">Transmembrane helix</keyword>
<evidence type="ECO:0000313" key="5">
    <source>
        <dbReference type="EMBL" id="CAF3885668.1"/>
    </source>
</evidence>
<feature type="transmembrane region" description="Helical" evidence="2">
    <location>
        <begin position="6"/>
        <end position="28"/>
    </location>
</feature>
<feature type="compositionally biased region" description="Acidic residues" evidence="1">
    <location>
        <begin position="252"/>
        <end position="261"/>
    </location>
</feature>
<feature type="non-terminal residue" evidence="4">
    <location>
        <position position="1"/>
    </location>
</feature>
<dbReference type="PANTHER" id="PTHR11889:SF31">
    <property type="entry name" value="PROTEIN HEDGEHOG"/>
    <property type="match status" value="1"/>
</dbReference>
<reference evidence="4" key="1">
    <citation type="submission" date="2021-02" db="EMBL/GenBank/DDBJ databases">
        <authorList>
            <person name="Nowell W R."/>
        </authorList>
    </citation>
    <scope>NUCLEOTIDE SEQUENCE</scope>
</reference>
<accession>A0A8S2EDB3</accession>
<dbReference type="GO" id="GO:0016540">
    <property type="term" value="P:protein autoprocessing"/>
    <property type="evidence" value="ECO:0007669"/>
    <property type="project" value="InterPro"/>
</dbReference>
<sequence>NRTNEFLLVNMNCNVLMVFCAILFAANIDRSHSNGQMIGTKQQCQCKCVNKTAPLICPLPSNGTNDATTTDLCTVRPRSPYISNGSSGNTPTCYTTVDNQNVYVYPGYCNYICRSNCDCGQDGVCVNVSSKECGTPPYYACAVIMNGQNCNKTLRPANGINTTEGAGGTPFGGCFFGQDEVLLLNGHHRKIEDLNVGDRIYTMNSYNNKIQEDEIIMMMHVDKRITVKNPMINDIQTIDDIGASGSEIENSSSEEEDEEDLLDNCWDDEIDDQGHYSEDNLSNEDDDEYVLSRDLSQTQRESFSGIRIQFFFTENNRGPLFYLFLALFYTIETITGHRITVTPDHYIRISNGKYSSAEQLTLNHFVYIRSESSLYPVQIKSIIKSYKKGLYAPVTLSGTLLVNGIVASCYVNVFDGTHDMMHMALFPIRLWYRLWKRGSYSHHDNVENGNAYHWIIKIMIDFHEIVRFIWSLSVALTIYFGMEFLVQVSYLVQAFTSKKVL</sequence>
<dbReference type="EMBL" id="CAJNOK010010426">
    <property type="protein sequence ID" value="CAF1115495.1"/>
    <property type="molecule type" value="Genomic_DNA"/>
</dbReference>
<dbReference type="Proteomes" id="UP000682733">
    <property type="component" value="Unassembled WGS sequence"/>
</dbReference>
<dbReference type="GO" id="GO:0016539">
    <property type="term" value="P:intein-mediated protein splicing"/>
    <property type="evidence" value="ECO:0007669"/>
    <property type="project" value="InterPro"/>
</dbReference>
<dbReference type="InterPro" id="IPR050387">
    <property type="entry name" value="Hedgehog_Signaling"/>
</dbReference>
<feature type="transmembrane region" description="Helical" evidence="2">
    <location>
        <begin position="468"/>
        <end position="492"/>
    </location>
</feature>
<dbReference type="SMART" id="SM00305">
    <property type="entry name" value="HintC"/>
    <property type="match status" value="1"/>
</dbReference>
<evidence type="ECO:0000256" key="2">
    <source>
        <dbReference type="SAM" id="Phobius"/>
    </source>
</evidence>
<dbReference type="SUPFAM" id="SSF51294">
    <property type="entry name" value="Hedgehog/intein (Hint) domain"/>
    <property type="match status" value="2"/>
</dbReference>
<dbReference type="CDD" id="cd00081">
    <property type="entry name" value="Hint"/>
    <property type="match status" value="1"/>
</dbReference>
<keyword evidence="2" id="KW-0812">Transmembrane</keyword>
<gene>
    <name evidence="4" type="ORF">OVA965_LOCUS19937</name>
    <name evidence="5" type="ORF">TMI583_LOCUS20162</name>
</gene>
<dbReference type="InterPro" id="IPR003586">
    <property type="entry name" value="Hint_dom_C"/>
</dbReference>
<dbReference type="Gene3D" id="2.170.16.10">
    <property type="entry name" value="Hedgehog/Intein (Hint) domain"/>
    <property type="match status" value="2"/>
</dbReference>
<comment type="caution">
    <text evidence="4">The sequence shown here is derived from an EMBL/GenBank/DDBJ whole genome shotgun (WGS) entry which is preliminary data.</text>
</comment>
<dbReference type="PROSITE" id="PS50817">
    <property type="entry name" value="INTEIN_N_TER"/>
    <property type="match status" value="1"/>
</dbReference>
<feature type="domain" description="Hint" evidence="3">
    <location>
        <begin position="371"/>
        <end position="415"/>
    </location>
</feature>
<feature type="region of interest" description="Disordered" evidence="1">
    <location>
        <begin position="242"/>
        <end position="261"/>
    </location>
</feature>
<feature type="transmembrane region" description="Helical" evidence="2">
    <location>
        <begin position="390"/>
        <end position="413"/>
    </location>
</feature>
<evidence type="ECO:0000313" key="6">
    <source>
        <dbReference type="Proteomes" id="UP000677228"/>
    </source>
</evidence>
<protein>
    <recommendedName>
        <fullName evidence="3">Hint domain-containing protein</fullName>
    </recommendedName>
</protein>
<proteinExistence type="predicted"/>
<dbReference type="AlphaFoldDB" id="A0A8S2EDB3"/>